<feature type="compositionally biased region" description="Basic and acidic residues" evidence="1">
    <location>
        <begin position="48"/>
        <end position="69"/>
    </location>
</feature>
<dbReference type="EMBL" id="UYRX01000093">
    <property type="protein sequence ID" value="VDK73560.1"/>
    <property type="molecule type" value="Genomic_DNA"/>
</dbReference>
<dbReference type="Proteomes" id="UP000277928">
    <property type="component" value="Unassembled WGS sequence"/>
</dbReference>
<dbReference type="OrthoDB" id="5834034at2759"/>
<sequence length="219" mass="24453">MKIRRKAEKLYENATPELVVHSKRSKRRKRSKHSLPSKRMKIQLSLKNEPETSADREAASKKEPKKKELLSVQNEVRTETNATLPYDESKKFSDELPVPDIKDSLALFGSHDSSPLTPISIKKKPTFSALKAQDSLMLVNSQTSLQPSSSAEKINEKVGFKDKFMGTSVLDSDDDKSSFVAAKAQDSLMVVNDLKPLQPSASAEQTNLEDSNNNKVNHK</sequence>
<feature type="region of interest" description="Disordered" evidence="1">
    <location>
        <begin position="1"/>
        <end position="82"/>
    </location>
</feature>
<evidence type="ECO:0000313" key="2">
    <source>
        <dbReference type="EMBL" id="VDK73560.1"/>
    </source>
</evidence>
<evidence type="ECO:0000313" key="3">
    <source>
        <dbReference type="Proteomes" id="UP000277928"/>
    </source>
</evidence>
<dbReference type="AlphaFoldDB" id="A0A3P6T0S9"/>
<organism evidence="2 3">
    <name type="scientific">Litomosoides sigmodontis</name>
    <name type="common">Filarial nematode worm</name>
    <dbReference type="NCBI Taxonomy" id="42156"/>
    <lineage>
        <taxon>Eukaryota</taxon>
        <taxon>Metazoa</taxon>
        <taxon>Ecdysozoa</taxon>
        <taxon>Nematoda</taxon>
        <taxon>Chromadorea</taxon>
        <taxon>Rhabditida</taxon>
        <taxon>Spirurina</taxon>
        <taxon>Spiruromorpha</taxon>
        <taxon>Filarioidea</taxon>
        <taxon>Onchocercidae</taxon>
        <taxon>Litomosoides</taxon>
    </lineage>
</organism>
<feature type="compositionally biased region" description="Polar residues" evidence="1">
    <location>
        <begin position="199"/>
        <end position="219"/>
    </location>
</feature>
<feature type="region of interest" description="Disordered" evidence="1">
    <location>
        <begin position="196"/>
        <end position="219"/>
    </location>
</feature>
<protein>
    <submittedName>
        <fullName evidence="2">Uncharacterized protein</fullName>
    </submittedName>
</protein>
<feature type="compositionally biased region" description="Polar residues" evidence="1">
    <location>
        <begin position="72"/>
        <end position="82"/>
    </location>
</feature>
<proteinExistence type="predicted"/>
<gene>
    <name evidence="2" type="ORF">NLS_LOCUS2161</name>
</gene>
<feature type="compositionally biased region" description="Basic residues" evidence="1">
    <location>
        <begin position="21"/>
        <end position="41"/>
    </location>
</feature>
<keyword evidence="3" id="KW-1185">Reference proteome</keyword>
<evidence type="ECO:0000256" key="1">
    <source>
        <dbReference type="SAM" id="MobiDB-lite"/>
    </source>
</evidence>
<accession>A0A3P6T0S9</accession>
<name>A0A3P6T0S9_LITSI</name>
<reference evidence="2 3" key="1">
    <citation type="submission" date="2018-08" db="EMBL/GenBank/DDBJ databases">
        <authorList>
            <person name="Laetsch R D."/>
            <person name="Stevens L."/>
            <person name="Kumar S."/>
            <person name="Blaxter L. M."/>
        </authorList>
    </citation>
    <scope>NUCLEOTIDE SEQUENCE [LARGE SCALE GENOMIC DNA]</scope>
</reference>